<name>A0A1A2VJA4_MYCSC</name>
<protein>
    <recommendedName>
        <fullName evidence="3">ANTAR domain-containing protein</fullName>
    </recommendedName>
</protein>
<evidence type="ECO:0008006" key="3">
    <source>
        <dbReference type="Google" id="ProtNLM"/>
    </source>
</evidence>
<gene>
    <name evidence="1" type="ORF">A5679_01435</name>
</gene>
<proteinExistence type="predicted"/>
<dbReference type="AlphaFoldDB" id="A0A1A2VJA4"/>
<evidence type="ECO:0000313" key="2">
    <source>
        <dbReference type="Proteomes" id="UP000092207"/>
    </source>
</evidence>
<evidence type="ECO:0000313" key="1">
    <source>
        <dbReference type="EMBL" id="OBI00688.1"/>
    </source>
</evidence>
<accession>A0A1A2VJA4</accession>
<reference evidence="1 2" key="1">
    <citation type="submission" date="2016-06" db="EMBL/GenBank/DDBJ databases">
        <authorList>
            <person name="Kjaerup R.B."/>
            <person name="Dalgaard T.S."/>
            <person name="Juul-Madsen H.R."/>
        </authorList>
    </citation>
    <scope>NUCLEOTIDE SEQUENCE [LARGE SCALE GENOMIC DNA]</scope>
    <source>
        <strain evidence="1 2">E2838</strain>
    </source>
</reference>
<dbReference type="Proteomes" id="UP000092207">
    <property type="component" value="Unassembled WGS sequence"/>
</dbReference>
<comment type="caution">
    <text evidence="1">The sequence shown here is derived from an EMBL/GenBank/DDBJ whole genome shotgun (WGS) entry which is preliminary data.</text>
</comment>
<sequence>MTHGPANRGPHIVNRRETTRILDTAVGVLVGWRRCSTRAAFEELISASERHGIGVFAMASGLVALATRGAETPAAAVAAQLAAEREWGVIQLL</sequence>
<dbReference type="RefSeq" id="WP_067306923.1">
    <property type="nucleotide sequence ID" value="NZ_LZJY01000246.1"/>
</dbReference>
<dbReference type="EMBL" id="LZJY01000246">
    <property type="protein sequence ID" value="OBI00688.1"/>
    <property type="molecule type" value="Genomic_DNA"/>
</dbReference>
<organism evidence="1 2">
    <name type="scientific">Mycobacterium scrofulaceum</name>
    <dbReference type="NCBI Taxonomy" id="1783"/>
    <lineage>
        <taxon>Bacteria</taxon>
        <taxon>Bacillati</taxon>
        <taxon>Actinomycetota</taxon>
        <taxon>Actinomycetes</taxon>
        <taxon>Mycobacteriales</taxon>
        <taxon>Mycobacteriaceae</taxon>
        <taxon>Mycobacterium</taxon>
    </lineage>
</organism>